<sequence>MKNTRRTFTLSFKILAASMSIHCGRVCDVARELNISTNTLQHWKKLYQEGRFTIKKTSAEISHKNELQKLRKQIKELEIERDILKKAQNIFSKSGR</sequence>
<dbReference type="Proteomes" id="UP000214684">
    <property type="component" value="Unassembled WGS sequence"/>
</dbReference>
<reference evidence="2 3" key="1">
    <citation type="submission" date="2016-11" db="EMBL/GenBank/DDBJ databases">
        <title>Whole genomes of Flavobacteriaceae.</title>
        <authorList>
            <person name="Stine C."/>
            <person name="Li C."/>
            <person name="Tadesse D."/>
        </authorList>
    </citation>
    <scope>NUCLEOTIDE SEQUENCE [LARGE SCALE GENOMIC DNA]</scope>
    <source>
        <strain evidence="2 3">DSM 24704</strain>
    </source>
</reference>
<dbReference type="EMBL" id="MUGS01000038">
    <property type="protein sequence ID" value="OXG03632.1"/>
    <property type="molecule type" value="Genomic_DNA"/>
</dbReference>
<dbReference type="AlphaFoldDB" id="A0A227P1R8"/>
<feature type="coiled-coil region" evidence="1">
    <location>
        <begin position="60"/>
        <end position="87"/>
    </location>
</feature>
<dbReference type="OrthoDB" id="1263317at2"/>
<evidence type="ECO:0000256" key="1">
    <source>
        <dbReference type="SAM" id="Coils"/>
    </source>
</evidence>
<evidence type="ECO:0000313" key="3">
    <source>
        <dbReference type="Proteomes" id="UP000214684"/>
    </source>
</evidence>
<accession>A0A227P1R8</accession>
<dbReference type="GO" id="GO:0004803">
    <property type="term" value="F:transposase activity"/>
    <property type="evidence" value="ECO:0007669"/>
    <property type="project" value="InterPro"/>
</dbReference>
<keyword evidence="1" id="KW-0175">Coiled coil</keyword>
<proteinExistence type="predicted"/>
<dbReference type="GO" id="GO:0006313">
    <property type="term" value="P:DNA transposition"/>
    <property type="evidence" value="ECO:0007669"/>
    <property type="project" value="InterPro"/>
</dbReference>
<protein>
    <submittedName>
        <fullName evidence="2">Transposase</fullName>
    </submittedName>
</protein>
<dbReference type="Pfam" id="PF01527">
    <property type="entry name" value="HTH_Tnp_1"/>
    <property type="match status" value="1"/>
</dbReference>
<dbReference type="InterPro" id="IPR002514">
    <property type="entry name" value="Transposase_8"/>
</dbReference>
<dbReference type="InterPro" id="IPR009057">
    <property type="entry name" value="Homeodomain-like_sf"/>
</dbReference>
<dbReference type="RefSeq" id="WP_089480720.1">
    <property type="nucleotide sequence ID" value="NZ_MUGS01000038.1"/>
</dbReference>
<dbReference type="SUPFAM" id="SSF46689">
    <property type="entry name" value="Homeodomain-like"/>
    <property type="match status" value="1"/>
</dbReference>
<gene>
    <name evidence="2" type="ORF">B0A64_17105</name>
</gene>
<name>A0A227P1R8_9FLAO</name>
<comment type="caution">
    <text evidence="2">The sequence shown here is derived from an EMBL/GenBank/DDBJ whole genome shotgun (WGS) entry which is preliminary data.</text>
</comment>
<dbReference type="GO" id="GO:0003677">
    <property type="term" value="F:DNA binding"/>
    <property type="evidence" value="ECO:0007669"/>
    <property type="project" value="InterPro"/>
</dbReference>
<evidence type="ECO:0000313" key="2">
    <source>
        <dbReference type="EMBL" id="OXG03632.1"/>
    </source>
</evidence>
<keyword evidence="3" id="KW-1185">Reference proteome</keyword>
<organism evidence="2 3">
    <name type="scientific">Flavobacterium araucananum</name>
    <dbReference type="NCBI Taxonomy" id="946678"/>
    <lineage>
        <taxon>Bacteria</taxon>
        <taxon>Pseudomonadati</taxon>
        <taxon>Bacteroidota</taxon>
        <taxon>Flavobacteriia</taxon>
        <taxon>Flavobacteriales</taxon>
        <taxon>Flavobacteriaceae</taxon>
        <taxon>Flavobacterium</taxon>
    </lineage>
</organism>
<dbReference type="Gene3D" id="1.10.10.60">
    <property type="entry name" value="Homeodomain-like"/>
    <property type="match status" value="1"/>
</dbReference>